<protein>
    <submittedName>
        <fullName evidence="2">Uncharacterized protein</fullName>
    </submittedName>
</protein>
<evidence type="ECO:0000313" key="2">
    <source>
        <dbReference type="EMBL" id="KDR12718.1"/>
    </source>
</evidence>
<organism evidence="2 3">
    <name type="scientific">Zootermopsis nevadensis</name>
    <name type="common">Dampwood termite</name>
    <dbReference type="NCBI Taxonomy" id="136037"/>
    <lineage>
        <taxon>Eukaryota</taxon>
        <taxon>Metazoa</taxon>
        <taxon>Ecdysozoa</taxon>
        <taxon>Arthropoda</taxon>
        <taxon>Hexapoda</taxon>
        <taxon>Insecta</taxon>
        <taxon>Pterygota</taxon>
        <taxon>Neoptera</taxon>
        <taxon>Polyneoptera</taxon>
        <taxon>Dictyoptera</taxon>
        <taxon>Blattodea</taxon>
        <taxon>Blattoidea</taxon>
        <taxon>Termitoidae</taxon>
        <taxon>Termopsidae</taxon>
        <taxon>Zootermopsis</taxon>
    </lineage>
</organism>
<name>A0A067R1G2_ZOONE</name>
<dbReference type="OMA" id="MRTYEIY"/>
<feature type="region of interest" description="Disordered" evidence="1">
    <location>
        <begin position="1"/>
        <end position="44"/>
    </location>
</feature>
<evidence type="ECO:0000256" key="1">
    <source>
        <dbReference type="SAM" id="MobiDB-lite"/>
    </source>
</evidence>
<dbReference type="AlphaFoldDB" id="A0A067R1G2"/>
<reference evidence="2 3" key="1">
    <citation type="journal article" date="2014" name="Nat. Commun.">
        <title>Molecular traces of alternative social organization in a termite genome.</title>
        <authorList>
            <person name="Terrapon N."/>
            <person name="Li C."/>
            <person name="Robertson H.M."/>
            <person name="Ji L."/>
            <person name="Meng X."/>
            <person name="Booth W."/>
            <person name="Chen Z."/>
            <person name="Childers C.P."/>
            <person name="Glastad K.M."/>
            <person name="Gokhale K."/>
            <person name="Gowin J."/>
            <person name="Gronenberg W."/>
            <person name="Hermansen R.A."/>
            <person name="Hu H."/>
            <person name="Hunt B.G."/>
            <person name="Huylmans A.K."/>
            <person name="Khalil S.M."/>
            <person name="Mitchell R.D."/>
            <person name="Munoz-Torres M.C."/>
            <person name="Mustard J.A."/>
            <person name="Pan H."/>
            <person name="Reese J.T."/>
            <person name="Scharf M.E."/>
            <person name="Sun F."/>
            <person name="Vogel H."/>
            <person name="Xiao J."/>
            <person name="Yang W."/>
            <person name="Yang Z."/>
            <person name="Yang Z."/>
            <person name="Zhou J."/>
            <person name="Zhu J."/>
            <person name="Brent C.S."/>
            <person name="Elsik C.G."/>
            <person name="Goodisman M.A."/>
            <person name="Liberles D.A."/>
            <person name="Roe R.M."/>
            <person name="Vargo E.L."/>
            <person name="Vilcinskas A."/>
            <person name="Wang J."/>
            <person name="Bornberg-Bauer E."/>
            <person name="Korb J."/>
            <person name="Zhang G."/>
            <person name="Liebig J."/>
        </authorList>
    </citation>
    <scope>NUCLEOTIDE SEQUENCE [LARGE SCALE GENOMIC DNA]</scope>
    <source>
        <tissue evidence="2">Whole organism</tissue>
    </source>
</reference>
<dbReference type="STRING" id="136037.A0A067R1G2"/>
<sequence>MTAAASLDNTYLPPTGAAGSGGSPGAIQAPFGGPGAPGGGRLGGSASGGFGGGAGGGAGSGFRGRSGAGGFGGGAGGGYSGSGAGGFRGGAGGLGGGAGGFGGGPGGFGGGAGGFGGGAGGGPSGPVVPILRYENENNGDGSYSYRSVTDIIYRRRTVYSSDSRILFLVSHTSLSTDIFSAAVSCVCSYPAKTRLSAQSVR</sequence>
<keyword evidence="3" id="KW-1185">Reference proteome</keyword>
<proteinExistence type="predicted"/>
<evidence type="ECO:0000313" key="3">
    <source>
        <dbReference type="Proteomes" id="UP000027135"/>
    </source>
</evidence>
<dbReference type="InParanoid" id="A0A067R1G2"/>
<feature type="compositionally biased region" description="Gly residues" evidence="1">
    <location>
        <begin position="32"/>
        <end position="44"/>
    </location>
</feature>
<accession>A0A067R1G2</accession>
<gene>
    <name evidence="2" type="ORF">L798_12508</name>
</gene>
<dbReference type="EMBL" id="KK852994">
    <property type="protein sequence ID" value="KDR12718.1"/>
    <property type="molecule type" value="Genomic_DNA"/>
</dbReference>
<dbReference type="eggNOG" id="ENOG502RXIQ">
    <property type="taxonomic scope" value="Eukaryota"/>
</dbReference>
<dbReference type="Proteomes" id="UP000027135">
    <property type="component" value="Unassembled WGS sequence"/>
</dbReference>